<name>A0A9W4T0E8_9GLOM</name>
<keyword evidence="2" id="KW-0812">Transmembrane</keyword>
<feature type="region of interest" description="Disordered" evidence="1">
    <location>
        <begin position="140"/>
        <end position="169"/>
    </location>
</feature>
<dbReference type="EMBL" id="CAMKVN010004874">
    <property type="protein sequence ID" value="CAI2187913.1"/>
    <property type="molecule type" value="Genomic_DNA"/>
</dbReference>
<evidence type="ECO:0000256" key="1">
    <source>
        <dbReference type="SAM" id="MobiDB-lite"/>
    </source>
</evidence>
<dbReference type="OrthoDB" id="2112032at2759"/>
<keyword evidence="4" id="KW-1185">Reference proteome</keyword>
<evidence type="ECO:0000313" key="4">
    <source>
        <dbReference type="Proteomes" id="UP001153678"/>
    </source>
</evidence>
<organism evidence="3 4">
    <name type="scientific">Funneliformis geosporum</name>
    <dbReference type="NCBI Taxonomy" id="1117311"/>
    <lineage>
        <taxon>Eukaryota</taxon>
        <taxon>Fungi</taxon>
        <taxon>Fungi incertae sedis</taxon>
        <taxon>Mucoromycota</taxon>
        <taxon>Glomeromycotina</taxon>
        <taxon>Glomeromycetes</taxon>
        <taxon>Glomerales</taxon>
        <taxon>Glomeraceae</taxon>
        <taxon>Funneliformis</taxon>
    </lineage>
</organism>
<dbReference type="Proteomes" id="UP001153678">
    <property type="component" value="Unassembled WGS sequence"/>
</dbReference>
<accession>A0A9W4T0E8</accession>
<evidence type="ECO:0000313" key="3">
    <source>
        <dbReference type="EMBL" id="CAI2187913.1"/>
    </source>
</evidence>
<keyword evidence="2" id="KW-0472">Membrane</keyword>
<comment type="caution">
    <text evidence="3">The sequence shown here is derived from an EMBL/GenBank/DDBJ whole genome shotgun (WGS) entry which is preliminary data.</text>
</comment>
<feature type="compositionally biased region" description="Low complexity" evidence="1">
    <location>
        <begin position="158"/>
        <end position="169"/>
    </location>
</feature>
<evidence type="ECO:0000256" key="2">
    <source>
        <dbReference type="SAM" id="Phobius"/>
    </source>
</evidence>
<keyword evidence="2" id="KW-1133">Transmembrane helix</keyword>
<sequence length="169" mass="19150">MLFVGALAQVEDQDVPINLDTPDNRKNLHTVVYSTLAMIVISLCGCLYVFYRTYNQWKFNKSRKKSLMMIYKLPFYTACTALGKSMGGIGNAIQYMINEGIVASASTGFESPNIELIRTNNESNDNSYMKNINYVNETNKEKHSDDSDDANIMDKNENSNIIFNNENNN</sequence>
<gene>
    <name evidence="3" type="ORF">FWILDA_LOCUS13319</name>
</gene>
<dbReference type="AlphaFoldDB" id="A0A9W4T0E8"/>
<proteinExistence type="predicted"/>
<feature type="transmembrane region" description="Helical" evidence="2">
    <location>
        <begin position="31"/>
        <end position="51"/>
    </location>
</feature>
<protein>
    <submittedName>
        <fullName evidence="3">1092_t:CDS:1</fullName>
    </submittedName>
</protein>
<reference evidence="3" key="1">
    <citation type="submission" date="2022-08" db="EMBL/GenBank/DDBJ databases">
        <authorList>
            <person name="Kallberg Y."/>
            <person name="Tangrot J."/>
            <person name="Rosling A."/>
        </authorList>
    </citation>
    <scope>NUCLEOTIDE SEQUENCE</scope>
    <source>
        <strain evidence="3">Wild A</strain>
    </source>
</reference>